<accession>A0ABN3JT98</accession>
<comment type="caution">
    <text evidence="3">The sequence shown here is derived from an EMBL/GenBank/DDBJ whole genome shotgun (WGS) entry which is preliminary data.</text>
</comment>
<keyword evidence="2" id="KW-0812">Transmembrane</keyword>
<dbReference type="Proteomes" id="UP001501231">
    <property type="component" value="Unassembled WGS sequence"/>
</dbReference>
<dbReference type="RefSeq" id="WP_344593475.1">
    <property type="nucleotide sequence ID" value="NZ_BAAARW010000022.1"/>
</dbReference>
<sequence>MNSRLCILSGAGILIASLLGLAVYWGQVGFRMGDTLGWVGAALGIAGLILAIYGIVAGDKRGSSEDPARVEMNAEASGEGRVYQAGRDQTINEK</sequence>
<evidence type="ECO:0000313" key="3">
    <source>
        <dbReference type="EMBL" id="GAA2437426.1"/>
    </source>
</evidence>
<protein>
    <submittedName>
        <fullName evidence="3">Uncharacterized protein</fullName>
    </submittedName>
</protein>
<name>A0ABN3JT98_9ACTN</name>
<evidence type="ECO:0000313" key="4">
    <source>
        <dbReference type="Proteomes" id="UP001501231"/>
    </source>
</evidence>
<gene>
    <name evidence="3" type="ORF">GCM10010191_60380</name>
</gene>
<evidence type="ECO:0000256" key="2">
    <source>
        <dbReference type="SAM" id="Phobius"/>
    </source>
</evidence>
<feature type="transmembrane region" description="Helical" evidence="2">
    <location>
        <begin position="36"/>
        <end position="56"/>
    </location>
</feature>
<proteinExistence type="predicted"/>
<dbReference type="EMBL" id="BAAARW010000022">
    <property type="protein sequence ID" value="GAA2437426.1"/>
    <property type="molecule type" value="Genomic_DNA"/>
</dbReference>
<keyword evidence="4" id="KW-1185">Reference proteome</keyword>
<keyword evidence="2" id="KW-0472">Membrane</keyword>
<evidence type="ECO:0000256" key="1">
    <source>
        <dbReference type="SAM" id="MobiDB-lite"/>
    </source>
</evidence>
<reference evidence="3 4" key="1">
    <citation type="journal article" date="2019" name="Int. J. Syst. Evol. Microbiol.">
        <title>The Global Catalogue of Microorganisms (GCM) 10K type strain sequencing project: providing services to taxonomists for standard genome sequencing and annotation.</title>
        <authorList>
            <consortium name="The Broad Institute Genomics Platform"/>
            <consortium name="The Broad Institute Genome Sequencing Center for Infectious Disease"/>
            <person name="Wu L."/>
            <person name="Ma J."/>
        </authorList>
    </citation>
    <scope>NUCLEOTIDE SEQUENCE [LARGE SCALE GENOMIC DNA]</scope>
    <source>
        <strain evidence="3 4">JCM 3325</strain>
    </source>
</reference>
<organism evidence="3 4">
    <name type="scientific">Actinomadura vinacea</name>
    <dbReference type="NCBI Taxonomy" id="115336"/>
    <lineage>
        <taxon>Bacteria</taxon>
        <taxon>Bacillati</taxon>
        <taxon>Actinomycetota</taxon>
        <taxon>Actinomycetes</taxon>
        <taxon>Streptosporangiales</taxon>
        <taxon>Thermomonosporaceae</taxon>
        <taxon>Actinomadura</taxon>
    </lineage>
</organism>
<feature type="region of interest" description="Disordered" evidence="1">
    <location>
        <begin position="61"/>
        <end position="94"/>
    </location>
</feature>
<keyword evidence="2" id="KW-1133">Transmembrane helix</keyword>